<dbReference type="SFLD" id="SFLDS00003">
    <property type="entry name" value="Haloacid_Dehalogenase"/>
    <property type="match status" value="1"/>
</dbReference>
<dbReference type="GO" id="GO:0008967">
    <property type="term" value="F:phosphoglycolate phosphatase activity"/>
    <property type="evidence" value="ECO:0007669"/>
    <property type="project" value="TreeGrafter"/>
</dbReference>
<dbReference type="InterPro" id="IPR006439">
    <property type="entry name" value="HAD-SF_hydro_IA"/>
</dbReference>
<dbReference type="SUPFAM" id="SSF56784">
    <property type="entry name" value="HAD-like"/>
    <property type="match status" value="1"/>
</dbReference>
<dbReference type="PANTHER" id="PTHR43434:SF1">
    <property type="entry name" value="PHOSPHOGLYCOLATE PHOSPHATASE"/>
    <property type="match status" value="1"/>
</dbReference>
<dbReference type="Gene3D" id="1.10.150.240">
    <property type="entry name" value="Putative phosphatase, domain 2"/>
    <property type="match status" value="1"/>
</dbReference>
<dbReference type="GO" id="GO:0005829">
    <property type="term" value="C:cytosol"/>
    <property type="evidence" value="ECO:0007669"/>
    <property type="project" value="TreeGrafter"/>
</dbReference>
<dbReference type="NCBIfam" id="TIGR01549">
    <property type="entry name" value="HAD-SF-IA-v1"/>
    <property type="match status" value="1"/>
</dbReference>
<dbReference type="InterPro" id="IPR023198">
    <property type="entry name" value="PGP-like_dom2"/>
</dbReference>
<name>A0A3B0S2Z4_9ZZZZ</name>
<evidence type="ECO:0008006" key="2">
    <source>
        <dbReference type="Google" id="ProtNLM"/>
    </source>
</evidence>
<evidence type="ECO:0000313" key="1">
    <source>
        <dbReference type="EMBL" id="VAW00341.1"/>
    </source>
</evidence>
<sequence length="237" mass="25838">MTSLANVVDLIVFDFDGTICESADVKTDAFYRLYLDERGPEFATAVRDYHLEHVGISRFDKIVHVEETMLGRQCTDERLHLMAERFGSLVTDAVIAAPYCDGVPDFLDTFAGVVPMVIASATPTDELRYIVAARGLGSSFEAVEGSPSSKAEIISEFLVRRGAKAARTVVVGDQLSDLNGARAAGVGFVGFRPQTNDRLFENDVPVVAHFDQLGSAIISAMSRFAEHSLTTDRRDPT</sequence>
<accession>A0A3B0S2Z4</accession>
<gene>
    <name evidence="1" type="ORF">MNBD_ACTINO02-3149</name>
</gene>
<dbReference type="GO" id="GO:0006281">
    <property type="term" value="P:DNA repair"/>
    <property type="evidence" value="ECO:0007669"/>
    <property type="project" value="TreeGrafter"/>
</dbReference>
<dbReference type="SFLD" id="SFLDG01129">
    <property type="entry name" value="C1.5:_HAD__Beta-PGM__Phosphata"/>
    <property type="match status" value="1"/>
</dbReference>
<dbReference type="EMBL" id="UOEK01000185">
    <property type="protein sequence ID" value="VAW00341.1"/>
    <property type="molecule type" value="Genomic_DNA"/>
</dbReference>
<dbReference type="AlphaFoldDB" id="A0A3B0S2Z4"/>
<dbReference type="InterPro" id="IPR036412">
    <property type="entry name" value="HAD-like_sf"/>
</dbReference>
<dbReference type="Gene3D" id="3.40.50.1000">
    <property type="entry name" value="HAD superfamily/HAD-like"/>
    <property type="match status" value="1"/>
</dbReference>
<dbReference type="PANTHER" id="PTHR43434">
    <property type="entry name" value="PHOSPHOGLYCOLATE PHOSPHATASE"/>
    <property type="match status" value="1"/>
</dbReference>
<protein>
    <recommendedName>
        <fullName evidence="2">Hydrolase, haloacid dehalogenase-like family</fullName>
    </recommendedName>
</protein>
<dbReference type="Pfam" id="PF00702">
    <property type="entry name" value="Hydrolase"/>
    <property type="match status" value="1"/>
</dbReference>
<dbReference type="InterPro" id="IPR050155">
    <property type="entry name" value="HAD-like_hydrolase_sf"/>
</dbReference>
<reference evidence="1" key="1">
    <citation type="submission" date="2018-06" db="EMBL/GenBank/DDBJ databases">
        <authorList>
            <person name="Zhirakovskaya E."/>
        </authorList>
    </citation>
    <scope>NUCLEOTIDE SEQUENCE</scope>
</reference>
<proteinExistence type="predicted"/>
<organism evidence="1">
    <name type="scientific">hydrothermal vent metagenome</name>
    <dbReference type="NCBI Taxonomy" id="652676"/>
    <lineage>
        <taxon>unclassified sequences</taxon>
        <taxon>metagenomes</taxon>
        <taxon>ecological metagenomes</taxon>
    </lineage>
</organism>
<dbReference type="InterPro" id="IPR023214">
    <property type="entry name" value="HAD_sf"/>
</dbReference>